<sequence>MGLGYSLSTLPEIGRWRPPAVGTAYVVRQFVTMGLQELLSTPFVIPSIPRVVALALTELGRPRPDLRRLAQLLGTDPALSCRLLQIANAAGLAGKLHGVSEALAVLRLDEVRTLVMHAASSATFKAVPGIQLAQFWSYSLDAARVSRAIAGLLHLDPQAAYCVGMIHAVGELLLRVALPNIVALDAKVGVFEPKRARAELQAVGFCFTQVTAGLARQWKLPHNMFDALEFQHKPFDNDPYEPLAGVLHLALWRARARQLQWSQRALAVSFPALVAEVLGLDIDMVLQQDPIDWTPVRSGPAPQRSRTAVS</sequence>
<dbReference type="EMBL" id="CP004885">
    <property type="protein sequence ID" value="AGX86653.1"/>
    <property type="molecule type" value="Genomic_DNA"/>
</dbReference>
<dbReference type="Proteomes" id="UP000017184">
    <property type="component" value="Chromosome"/>
</dbReference>
<reference evidence="2 3" key="1">
    <citation type="journal article" date="2013" name="Genome Biol.">
        <title>Genomic analysis reveals key aspects of prokaryotic symbiosis in the phototrophic consortium "Chlorochromatium aggregatum".</title>
        <authorList>
            <person name="Liu Z."/>
            <person name="Muller J."/>
            <person name="Li T."/>
            <person name="Alvey R.M."/>
            <person name="Vogl K."/>
            <person name="Frigaard N.U."/>
            <person name="Rockwell N.C."/>
            <person name="Boyd E.S."/>
            <person name="Tomsho L.P."/>
            <person name="Schuster S.C."/>
            <person name="Henke P."/>
            <person name="Rohde M."/>
            <person name="Overmann J."/>
            <person name="Bryant D.A."/>
        </authorList>
    </citation>
    <scope>NUCLEOTIDE SEQUENCE [LARGE SCALE GENOMIC DNA]</scope>
    <source>
        <strain evidence="2">CR</strain>
    </source>
</reference>
<evidence type="ECO:0000259" key="1">
    <source>
        <dbReference type="PROSITE" id="PS51833"/>
    </source>
</evidence>
<dbReference type="PROSITE" id="PS51833">
    <property type="entry name" value="HDOD"/>
    <property type="match status" value="1"/>
</dbReference>
<protein>
    <submittedName>
        <fullName evidence="2">Signal transduction protein</fullName>
    </submittedName>
</protein>
<dbReference type="STRING" id="946483.Cenrod_0540"/>
<accession>U5N8R4</accession>
<proteinExistence type="predicted"/>
<organism evidence="2 3">
    <name type="scientific">Candidatus Symbiobacter mobilis CR</name>
    <dbReference type="NCBI Taxonomy" id="946483"/>
    <lineage>
        <taxon>Bacteria</taxon>
        <taxon>Pseudomonadati</taxon>
        <taxon>Pseudomonadota</taxon>
        <taxon>Betaproteobacteria</taxon>
        <taxon>Burkholderiales</taxon>
        <taxon>Comamonadaceae</taxon>
    </lineage>
</organism>
<dbReference type="Gene3D" id="1.10.3210.10">
    <property type="entry name" value="Hypothetical protein af1432"/>
    <property type="match status" value="1"/>
</dbReference>
<gene>
    <name evidence="2" type="ORF">Cenrod_0540</name>
</gene>
<dbReference type="PATRIC" id="fig|946483.4.peg.542"/>
<dbReference type="PANTHER" id="PTHR33525:SF4">
    <property type="entry name" value="CYCLIC DI-GMP PHOSPHODIESTERASE CDGJ"/>
    <property type="match status" value="1"/>
</dbReference>
<name>U5N8R4_9BURK</name>
<dbReference type="eggNOG" id="COG1639">
    <property type="taxonomic scope" value="Bacteria"/>
</dbReference>
<dbReference type="KEGG" id="cbx:Cenrod_0540"/>
<dbReference type="HOGENOM" id="CLU_048246_3_0_4"/>
<feature type="domain" description="HDOD" evidence="1">
    <location>
        <begin position="45"/>
        <end position="234"/>
    </location>
</feature>
<dbReference type="InterPro" id="IPR052340">
    <property type="entry name" value="RNase_Y/CdgJ"/>
</dbReference>
<keyword evidence="3" id="KW-1185">Reference proteome</keyword>
<dbReference type="AlphaFoldDB" id="U5N8R4"/>
<evidence type="ECO:0000313" key="3">
    <source>
        <dbReference type="Proteomes" id="UP000017184"/>
    </source>
</evidence>
<dbReference type="SUPFAM" id="SSF109604">
    <property type="entry name" value="HD-domain/PDEase-like"/>
    <property type="match status" value="1"/>
</dbReference>
<dbReference type="InterPro" id="IPR013976">
    <property type="entry name" value="HDOD"/>
</dbReference>
<evidence type="ECO:0000313" key="2">
    <source>
        <dbReference type="EMBL" id="AGX86653.1"/>
    </source>
</evidence>
<dbReference type="Pfam" id="PF08668">
    <property type="entry name" value="HDOD"/>
    <property type="match status" value="1"/>
</dbReference>
<dbReference type="PANTHER" id="PTHR33525">
    <property type="match status" value="1"/>
</dbReference>